<organism evidence="2 3">
    <name type="scientific">Terriglobus saanensis (strain ATCC BAA-1853 / DSM 23119 / SP1PR4)</name>
    <dbReference type="NCBI Taxonomy" id="401053"/>
    <lineage>
        <taxon>Bacteria</taxon>
        <taxon>Pseudomonadati</taxon>
        <taxon>Acidobacteriota</taxon>
        <taxon>Terriglobia</taxon>
        <taxon>Terriglobales</taxon>
        <taxon>Acidobacteriaceae</taxon>
        <taxon>Terriglobus</taxon>
    </lineage>
</organism>
<reference evidence="2 3" key="1">
    <citation type="journal article" date="2012" name="Stand. Genomic Sci.">
        <title>Complete genome sequence of Terriglobus saanensis type strain SP1PR4(T), an Acidobacteria from tundra soil.</title>
        <authorList>
            <person name="Rawat S.R."/>
            <person name="Mannisto M.K."/>
            <person name="Starovoytov V."/>
            <person name="Goodwin L."/>
            <person name="Nolan M."/>
            <person name="Hauser L."/>
            <person name="Land M."/>
            <person name="Davenport K.W."/>
            <person name="Woyke T."/>
            <person name="Haggblom M.M."/>
        </authorList>
    </citation>
    <scope>NUCLEOTIDE SEQUENCE</scope>
    <source>
        <strain evidence="3">ATCC BAA-1853 / DSM 23119 / SP1PR4</strain>
    </source>
</reference>
<dbReference type="AlphaFoldDB" id="E8V827"/>
<feature type="transmembrane region" description="Helical" evidence="1">
    <location>
        <begin position="112"/>
        <end position="136"/>
    </location>
</feature>
<evidence type="ECO:0000313" key="2">
    <source>
        <dbReference type="EMBL" id="ADV84009.1"/>
    </source>
</evidence>
<evidence type="ECO:0000256" key="1">
    <source>
        <dbReference type="SAM" id="Phobius"/>
    </source>
</evidence>
<feature type="transmembrane region" description="Helical" evidence="1">
    <location>
        <begin position="72"/>
        <end position="92"/>
    </location>
</feature>
<dbReference type="HOGENOM" id="CLU_136111_0_0_0"/>
<sequence length="157" mass="17042">MMNATPIPNEHPVLHGSDATGGCTDPVIGDILSGWRYDISGVSPEMRTDYVQHFADCARCRSRQRLHRTIDVTLMVISSVSIVVFLLATAVIHRGPFGQMRVAALHYRDVSFALTLQMAAVGGLLFSLLMWILVAIATPAPTVISGTVKQVRNGRGL</sequence>
<keyword evidence="1" id="KW-1133">Transmembrane helix</keyword>
<name>E8V827_TERSS</name>
<evidence type="ECO:0000313" key="3">
    <source>
        <dbReference type="Proteomes" id="UP000006844"/>
    </source>
</evidence>
<accession>E8V827</accession>
<keyword evidence="3" id="KW-1185">Reference proteome</keyword>
<dbReference type="Proteomes" id="UP000006844">
    <property type="component" value="Chromosome"/>
</dbReference>
<dbReference type="EMBL" id="CP002467">
    <property type="protein sequence ID" value="ADV84009.1"/>
    <property type="molecule type" value="Genomic_DNA"/>
</dbReference>
<keyword evidence="1" id="KW-0812">Transmembrane</keyword>
<dbReference type="STRING" id="401053.AciPR4_3253"/>
<dbReference type="eggNOG" id="ENOG5032WCI">
    <property type="taxonomic scope" value="Bacteria"/>
</dbReference>
<protein>
    <submittedName>
        <fullName evidence="2">Uncharacterized protein</fullName>
    </submittedName>
</protein>
<proteinExistence type="predicted"/>
<gene>
    <name evidence="2" type="ordered locus">AciPR4_3253</name>
</gene>
<dbReference type="RefSeq" id="WP_013569740.1">
    <property type="nucleotide sequence ID" value="NC_014963.1"/>
</dbReference>
<keyword evidence="1" id="KW-0472">Membrane</keyword>
<dbReference type="KEGG" id="tsa:AciPR4_3253"/>